<feature type="transmembrane region" description="Helical" evidence="5">
    <location>
        <begin position="80"/>
        <end position="98"/>
    </location>
</feature>
<reference evidence="7 8" key="1">
    <citation type="journal article" date="2016" name="Mol. Biol. Evol.">
        <title>Comparative Genomics of Early-Diverging Mushroom-Forming Fungi Provides Insights into the Origins of Lignocellulose Decay Capabilities.</title>
        <authorList>
            <person name="Nagy L.G."/>
            <person name="Riley R."/>
            <person name="Tritt A."/>
            <person name="Adam C."/>
            <person name="Daum C."/>
            <person name="Floudas D."/>
            <person name="Sun H."/>
            <person name="Yadav J.S."/>
            <person name="Pangilinan J."/>
            <person name="Larsson K.H."/>
            <person name="Matsuura K."/>
            <person name="Barry K."/>
            <person name="Labutti K."/>
            <person name="Kuo R."/>
            <person name="Ohm R.A."/>
            <person name="Bhattacharya S.S."/>
            <person name="Shirouzu T."/>
            <person name="Yoshinaga Y."/>
            <person name="Martin F.M."/>
            <person name="Grigoriev I.V."/>
            <person name="Hibbett D.S."/>
        </authorList>
    </citation>
    <scope>NUCLEOTIDE SEQUENCE [LARGE SCALE GENOMIC DNA]</scope>
    <source>
        <strain evidence="7 8">HHB14362 ss-1</strain>
    </source>
</reference>
<feature type="transmembrane region" description="Helical" evidence="5">
    <location>
        <begin position="12"/>
        <end position="31"/>
    </location>
</feature>
<accession>A0A165QVX3</accession>
<keyword evidence="2 5" id="KW-0812">Transmembrane</keyword>
<dbReference type="OrthoDB" id="5547497at2759"/>
<organism evidence="7 8">
    <name type="scientific">Neolentinus lepideus HHB14362 ss-1</name>
    <dbReference type="NCBI Taxonomy" id="1314782"/>
    <lineage>
        <taxon>Eukaryota</taxon>
        <taxon>Fungi</taxon>
        <taxon>Dikarya</taxon>
        <taxon>Basidiomycota</taxon>
        <taxon>Agaricomycotina</taxon>
        <taxon>Agaricomycetes</taxon>
        <taxon>Gloeophyllales</taxon>
        <taxon>Gloeophyllaceae</taxon>
        <taxon>Neolentinus</taxon>
    </lineage>
</organism>
<evidence type="ECO:0000256" key="3">
    <source>
        <dbReference type="ARBA" id="ARBA00022989"/>
    </source>
</evidence>
<keyword evidence="3 5" id="KW-1133">Transmembrane helix</keyword>
<dbReference type="FunCoup" id="A0A165QVX3">
    <property type="interactions" value="94"/>
</dbReference>
<dbReference type="Proteomes" id="UP000076761">
    <property type="component" value="Unassembled WGS sequence"/>
</dbReference>
<name>A0A165QVX3_9AGAM</name>
<evidence type="ECO:0000313" key="7">
    <source>
        <dbReference type="EMBL" id="KZT22950.1"/>
    </source>
</evidence>
<evidence type="ECO:0000259" key="6">
    <source>
        <dbReference type="Pfam" id="PF03151"/>
    </source>
</evidence>
<feature type="transmembrane region" description="Helical" evidence="5">
    <location>
        <begin position="104"/>
        <end position="124"/>
    </location>
</feature>
<dbReference type="InParanoid" id="A0A165QVX3"/>
<feature type="transmembrane region" description="Helical" evidence="5">
    <location>
        <begin position="156"/>
        <end position="177"/>
    </location>
</feature>
<dbReference type="Pfam" id="PF03151">
    <property type="entry name" value="TPT"/>
    <property type="match status" value="1"/>
</dbReference>
<sequence>MASKDGEGHSRAAVTGTVLFYLVAALAMVMANKWVLSSTDVPLFFLFTQLVIAVILFLVSHAAGLVKVPLDFSLPRLKHLAPLIALNVIGLSFSNFTLKYVDASFYQVARGLVLPFTCLTSYVMLSSRPSLRILLACGFVTLGFFVGVFLDGTPVSPLGIFFGVVSSAVTATHSVIIKRTLDVVKGSTLDLSWYGNTLSAVALLPIVVLAGEIPGVMKLFFGPAEETAVGAVSPLATFLWGSAITGVFGFLMSIASLLSIKVTSPITHMVSSAVRGVFATLLGVWLFSDIVTTGRAASIATILGGSIYYTWIKHLESQSQLQSSPGKAYERVPLEDVESGKASPPHVKPE</sequence>
<dbReference type="AlphaFoldDB" id="A0A165QVX3"/>
<feature type="transmembrane region" description="Helical" evidence="5">
    <location>
        <begin position="198"/>
        <end position="217"/>
    </location>
</feature>
<feature type="transmembrane region" description="Helical" evidence="5">
    <location>
        <begin position="131"/>
        <end position="150"/>
    </location>
</feature>
<evidence type="ECO:0000313" key="8">
    <source>
        <dbReference type="Proteomes" id="UP000076761"/>
    </source>
</evidence>
<proteinExistence type="predicted"/>
<keyword evidence="8" id="KW-1185">Reference proteome</keyword>
<dbReference type="EMBL" id="KV425590">
    <property type="protein sequence ID" value="KZT22950.1"/>
    <property type="molecule type" value="Genomic_DNA"/>
</dbReference>
<evidence type="ECO:0000256" key="2">
    <source>
        <dbReference type="ARBA" id="ARBA00022692"/>
    </source>
</evidence>
<feature type="transmembrane region" description="Helical" evidence="5">
    <location>
        <begin position="237"/>
        <end position="260"/>
    </location>
</feature>
<dbReference type="GO" id="GO:0016020">
    <property type="term" value="C:membrane"/>
    <property type="evidence" value="ECO:0007669"/>
    <property type="project" value="UniProtKB-SubCell"/>
</dbReference>
<protein>
    <recommendedName>
        <fullName evidence="6">Sugar phosphate transporter domain-containing protein</fullName>
    </recommendedName>
</protein>
<dbReference type="InterPro" id="IPR004853">
    <property type="entry name" value="Sugar_P_trans_dom"/>
</dbReference>
<dbReference type="PANTHER" id="PTHR11132">
    <property type="entry name" value="SOLUTE CARRIER FAMILY 35"/>
    <property type="match status" value="1"/>
</dbReference>
<comment type="subcellular location">
    <subcellularLocation>
        <location evidence="1">Membrane</location>
        <topology evidence="1">Multi-pass membrane protein</topology>
    </subcellularLocation>
</comment>
<evidence type="ECO:0000256" key="4">
    <source>
        <dbReference type="ARBA" id="ARBA00023136"/>
    </source>
</evidence>
<evidence type="ECO:0000256" key="1">
    <source>
        <dbReference type="ARBA" id="ARBA00004141"/>
    </source>
</evidence>
<keyword evidence="4 5" id="KW-0472">Membrane</keyword>
<dbReference type="InterPro" id="IPR050186">
    <property type="entry name" value="TPT_transporter"/>
</dbReference>
<feature type="transmembrane region" description="Helical" evidence="5">
    <location>
        <begin position="43"/>
        <end position="68"/>
    </location>
</feature>
<evidence type="ECO:0000256" key="5">
    <source>
        <dbReference type="SAM" id="Phobius"/>
    </source>
</evidence>
<feature type="domain" description="Sugar phosphate transporter" evidence="6">
    <location>
        <begin position="19"/>
        <end position="309"/>
    </location>
</feature>
<feature type="transmembrane region" description="Helical" evidence="5">
    <location>
        <begin position="272"/>
        <end position="288"/>
    </location>
</feature>
<gene>
    <name evidence="7" type="ORF">NEOLEDRAFT_1171079</name>
</gene>